<dbReference type="Gene3D" id="3.30.420.40">
    <property type="match status" value="2"/>
</dbReference>
<keyword evidence="4 6" id="KW-0418">Kinase</keyword>
<dbReference type="PRINTS" id="PR00471">
    <property type="entry name" value="ACETATEKNASE"/>
</dbReference>
<dbReference type="SUPFAM" id="SSF53067">
    <property type="entry name" value="Actin-like ATPase domain"/>
    <property type="match status" value="2"/>
</dbReference>
<dbReference type="RefSeq" id="WP_304178301.1">
    <property type="nucleotide sequence ID" value="NZ_DRGM01000007.1"/>
</dbReference>
<dbReference type="PANTHER" id="PTHR21060">
    <property type="entry name" value="ACETATE KINASE"/>
    <property type="match status" value="1"/>
</dbReference>
<dbReference type="GO" id="GO:0006085">
    <property type="term" value="P:acetyl-CoA biosynthetic process"/>
    <property type="evidence" value="ECO:0007669"/>
    <property type="project" value="UniProtKB-UniRule"/>
</dbReference>
<evidence type="ECO:0000256" key="1">
    <source>
        <dbReference type="ARBA" id="ARBA00008748"/>
    </source>
</evidence>
<dbReference type="AlphaFoldDB" id="A0A7V1GCL5"/>
<feature type="binding site" evidence="6">
    <location>
        <begin position="208"/>
        <end position="212"/>
    </location>
    <ligand>
        <name>ATP</name>
        <dbReference type="ChEBI" id="CHEBI:30616"/>
    </ligand>
</feature>
<keyword evidence="6" id="KW-0460">Magnesium</keyword>
<evidence type="ECO:0000313" key="8">
    <source>
        <dbReference type="EMBL" id="HEA14915.1"/>
    </source>
</evidence>
<dbReference type="NCBIfam" id="TIGR00016">
    <property type="entry name" value="ackA"/>
    <property type="match status" value="1"/>
</dbReference>
<proteinExistence type="inferred from homology"/>
<comment type="similarity">
    <text evidence="1 6 7">Belongs to the acetokinase family.</text>
</comment>
<feature type="binding site" evidence="6">
    <location>
        <position position="381"/>
    </location>
    <ligand>
        <name>Mg(2+)</name>
        <dbReference type="ChEBI" id="CHEBI:18420"/>
    </ligand>
</feature>
<dbReference type="InterPro" id="IPR023865">
    <property type="entry name" value="Aliphatic_acid_kinase_CS"/>
</dbReference>
<evidence type="ECO:0000256" key="3">
    <source>
        <dbReference type="ARBA" id="ARBA00022741"/>
    </source>
</evidence>
<evidence type="ECO:0000256" key="6">
    <source>
        <dbReference type="HAMAP-Rule" id="MF_00020"/>
    </source>
</evidence>
<dbReference type="InterPro" id="IPR043129">
    <property type="entry name" value="ATPase_NBD"/>
</dbReference>
<dbReference type="GO" id="GO:0005524">
    <property type="term" value="F:ATP binding"/>
    <property type="evidence" value="ECO:0007669"/>
    <property type="project" value="UniProtKB-KW"/>
</dbReference>
<dbReference type="InterPro" id="IPR004372">
    <property type="entry name" value="Ac/propionate_kinase"/>
</dbReference>
<dbReference type="PIRSF" id="PIRSF000722">
    <property type="entry name" value="Acetate_prop_kin"/>
    <property type="match status" value="1"/>
</dbReference>
<keyword evidence="2 6" id="KW-0808">Transferase</keyword>
<feature type="binding site" evidence="6">
    <location>
        <position position="19"/>
    </location>
    <ligand>
        <name>ATP</name>
        <dbReference type="ChEBI" id="CHEBI:30616"/>
    </ligand>
</feature>
<evidence type="ECO:0000256" key="2">
    <source>
        <dbReference type="ARBA" id="ARBA00022679"/>
    </source>
</evidence>
<dbReference type="GO" id="GO:0008776">
    <property type="term" value="F:acetate kinase activity"/>
    <property type="evidence" value="ECO:0007669"/>
    <property type="project" value="UniProtKB-UniRule"/>
</dbReference>
<protein>
    <recommendedName>
        <fullName evidence="6">Acetate kinase</fullName>
        <ecNumber evidence="6">2.7.2.1</ecNumber>
    </recommendedName>
    <alternativeName>
        <fullName evidence="6">Acetokinase</fullName>
    </alternativeName>
</protein>
<keyword evidence="6" id="KW-0963">Cytoplasm</keyword>
<keyword evidence="6" id="KW-0479">Metal-binding</keyword>
<feature type="site" description="Transition state stabilizer" evidence="6">
    <location>
        <position position="180"/>
    </location>
</feature>
<dbReference type="Proteomes" id="UP000886188">
    <property type="component" value="Unassembled WGS sequence"/>
</dbReference>
<dbReference type="Pfam" id="PF00871">
    <property type="entry name" value="Acetate_kinase"/>
    <property type="match status" value="1"/>
</dbReference>
<feature type="binding site" evidence="6">
    <location>
        <begin position="283"/>
        <end position="285"/>
    </location>
    <ligand>
        <name>ATP</name>
        <dbReference type="ChEBI" id="CHEBI:30616"/>
    </ligand>
</feature>
<accession>A0A7V1GCL5</accession>
<evidence type="ECO:0000256" key="5">
    <source>
        <dbReference type="ARBA" id="ARBA00022840"/>
    </source>
</evidence>
<evidence type="ECO:0000256" key="4">
    <source>
        <dbReference type="ARBA" id="ARBA00022777"/>
    </source>
</evidence>
<keyword evidence="3 6" id="KW-0547">Nucleotide-binding</keyword>
<dbReference type="GO" id="GO:0006083">
    <property type="term" value="P:acetate metabolic process"/>
    <property type="evidence" value="ECO:0007669"/>
    <property type="project" value="TreeGrafter"/>
</dbReference>
<dbReference type="PANTHER" id="PTHR21060:SF15">
    <property type="entry name" value="ACETATE KINASE-RELATED"/>
    <property type="match status" value="1"/>
</dbReference>
<dbReference type="EC" id="2.7.2.1" evidence="6"/>
<feature type="binding site" evidence="6">
    <location>
        <position position="12"/>
    </location>
    <ligand>
        <name>Mg(2+)</name>
        <dbReference type="ChEBI" id="CHEBI:18420"/>
    </ligand>
</feature>
<keyword evidence="5 6" id="KW-0067">ATP-binding</keyword>
<comment type="catalytic activity">
    <reaction evidence="6">
        <text>acetate + ATP = acetyl phosphate + ADP</text>
        <dbReference type="Rhea" id="RHEA:11352"/>
        <dbReference type="ChEBI" id="CHEBI:22191"/>
        <dbReference type="ChEBI" id="CHEBI:30089"/>
        <dbReference type="ChEBI" id="CHEBI:30616"/>
        <dbReference type="ChEBI" id="CHEBI:456216"/>
        <dbReference type="EC" id="2.7.2.1"/>
    </reaction>
</comment>
<dbReference type="InterPro" id="IPR000890">
    <property type="entry name" value="Aliphatic_acid_kin_short-chain"/>
</dbReference>
<comment type="cofactor">
    <cofactor evidence="6">
        <name>Mg(2+)</name>
        <dbReference type="ChEBI" id="CHEBI:18420"/>
    </cofactor>
    <cofactor evidence="6">
        <name>Mn(2+)</name>
        <dbReference type="ChEBI" id="CHEBI:29035"/>
    </cofactor>
    <text evidence="6">Mg(2+). Can also accept Mn(2+).</text>
</comment>
<dbReference type="UniPathway" id="UPA00340">
    <property type="reaction ID" value="UER00458"/>
</dbReference>
<name>A0A7V1GCL5_9GAMM</name>
<dbReference type="GO" id="GO:0005737">
    <property type="term" value="C:cytoplasm"/>
    <property type="evidence" value="ECO:0007669"/>
    <property type="project" value="UniProtKB-SubCell"/>
</dbReference>
<sequence>MSAANMQILTINAGSSSIKFAVFTPAGLATPLLSGKIERIGMAGTLLTFVDKQHNLDGRFQPDCGDHQGAAEFLINWLQQHIGFEKITAVGHRLVHGWQHAKPELITPALLADLRHIIPYAPEHLPNEILLINTLQQQFPKLPQVACFDTAFHHSLPPVAKLLPIPRRFDALGIQRYGFHGISYTYLMIALADRYQNTPLPQRIILAHLGNGASMAAVLDGRCIDTSMGFTPCGGLVMGSRCGDLDPGVIHYIKQHENINSQQCNHLLNHQSGLLGVSEISADMRDLLPLENTDQRAAQAIELFCYQAKKWLGAYSASLHGLDALVFSGGIGENAASVRAKICAGMQYLGIELEQTRNNNHEDIISIAGGAVTVHVIHSDEEQMIAKMVCELLMPRETQSL</sequence>
<dbReference type="EMBL" id="DRGM01000007">
    <property type="protein sequence ID" value="HEA14915.1"/>
    <property type="molecule type" value="Genomic_DNA"/>
</dbReference>
<dbReference type="PROSITE" id="PS01075">
    <property type="entry name" value="ACETATE_KINASE_1"/>
    <property type="match status" value="1"/>
</dbReference>
<organism evidence="8">
    <name type="scientific">Pseudoalteromonas prydzensis</name>
    <dbReference type="NCBI Taxonomy" id="182141"/>
    <lineage>
        <taxon>Bacteria</taxon>
        <taxon>Pseudomonadati</taxon>
        <taxon>Pseudomonadota</taxon>
        <taxon>Gammaproteobacteria</taxon>
        <taxon>Alteromonadales</taxon>
        <taxon>Pseudoalteromonadaceae</taxon>
        <taxon>Pseudoalteromonas</taxon>
    </lineage>
</organism>
<feature type="binding site" evidence="6">
    <location>
        <begin position="330"/>
        <end position="334"/>
    </location>
    <ligand>
        <name>ATP</name>
        <dbReference type="ChEBI" id="CHEBI:30616"/>
    </ligand>
</feature>
<comment type="caution">
    <text evidence="8">The sequence shown here is derived from an EMBL/GenBank/DDBJ whole genome shotgun (WGS) entry which is preliminary data.</text>
</comment>
<feature type="binding site" evidence="6">
    <location>
        <position position="93"/>
    </location>
    <ligand>
        <name>substrate</name>
    </ligand>
</feature>
<dbReference type="HAMAP" id="MF_00020">
    <property type="entry name" value="Acetate_kinase"/>
    <property type="match status" value="1"/>
</dbReference>
<comment type="subunit">
    <text evidence="6">Homodimer.</text>
</comment>
<feature type="active site" description="Proton donor/acceptor" evidence="6">
    <location>
        <position position="149"/>
    </location>
</feature>
<dbReference type="PROSITE" id="PS01076">
    <property type="entry name" value="ACETATE_KINASE_2"/>
    <property type="match status" value="1"/>
</dbReference>
<dbReference type="GO" id="GO:0000287">
    <property type="term" value="F:magnesium ion binding"/>
    <property type="evidence" value="ECO:0007669"/>
    <property type="project" value="UniProtKB-UniRule"/>
</dbReference>
<comment type="function">
    <text evidence="6">Catalyzes the formation of acetyl phosphate from acetate and ATP. Can also catalyze the reverse reaction.</text>
</comment>
<feature type="site" description="Transition state stabilizer" evidence="6">
    <location>
        <position position="241"/>
    </location>
</feature>
<comment type="subcellular location">
    <subcellularLocation>
        <location evidence="6">Cytoplasm</location>
    </subcellularLocation>
</comment>
<comment type="pathway">
    <text evidence="6">Metabolic intermediate biosynthesis; acetyl-CoA biosynthesis; acetyl-CoA from acetate: step 1/2.</text>
</comment>
<reference evidence="8" key="1">
    <citation type="journal article" date="2020" name="mSystems">
        <title>Genome- and Community-Level Interaction Insights into Carbon Utilization and Element Cycling Functions of Hydrothermarchaeota in Hydrothermal Sediment.</title>
        <authorList>
            <person name="Zhou Z."/>
            <person name="Liu Y."/>
            <person name="Xu W."/>
            <person name="Pan J."/>
            <person name="Luo Z.H."/>
            <person name="Li M."/>
        </authorList>
    </citation>
    <scope>NUCLEOTIDE SEQUENCE [LARGE SCALE GENOMIC DNA]</scope>
    <source>
        <strain evidence="8">HyVt-346</strain>
    </source>
</reference>
<evidence type="ECO:0000256" key="7">
    <source>
        <dbReference type="RuleBase" id="RU003835"/>
    </source>
</evidence>
<gene>
    <name evidence="6" type="primary">ackA</name>
    <name evidence="8" type="ORF">ENH88_00375</name>
</gene>